<reference evidence="1 2" key="1">
    <citation type="submission" date="2018-06" db="EMBL/GenBank/DDBJ databases">
        <title>A transcriptomic atlas of mushroom development highlights an independent origin of complex multicellularity.</title>
        <authorList>
            <consortium name="DOE Joint Genome Institute"/>
            <person name="Krizsan K."/>
            <person name="Almasi E."/>
            <person name="Merenyi Z."/>
            <person name="Sahu N."/>
            <person name="Viragh M."/>
            <person name="Koszo T."/>
            <person name="Mondo S."/>
            <person name="Kiss B."/>
            <person name="Balint B."/>
            <person name="Kues U."/>
            <person name="Barry K."/>
            <person name="Hegedus J.C."/>
            <person name="Henrissat B."/>
            <person name="Johnson J."/>
            <person name="Lipzen A."/>
            <person name="Ohm R."/>
            <person name="Nagy I."/>
            <person name="Pangilinan J."/>
            <person name="Yan J."/>
            <person name="Xiong Y."/>
            <person name="Grigoriev I.V."/>
            <person name="Hibbett D.S."/>
            <person name="Nagy L.G."/>
        </authorList>
    </citation>
    <scope>NUCLEOTIDE SEQUENCE [LARGE SCALE GENOMIC DNA]</scope>
    <source>
        <strain evidence="1 2">SZMC22713</strain>
    </source>
</reference>
<sequence length="485" mass="54777">MATGTSKRPYDWTPDPHILLNVLVKSASDNIRSDFGTWPPNEKYFSHHPGYLSGTLPPDEPSEIGTTAKALDALAAVCTFKSSGQTTAVSLTLTSDERAIIVIAQNEDIDERVIRFVTDLWTSLSKLSSLIAQYGHADSPGLEPAKRSSLDSQYRAVKALVYRHGLCRVQHAFFKRWCDFKAFIQDLEHTSGDRDLRSHLKLAYNIMSSIVNVLGSPISESTSDLTLLVEDMDKLQQKCLELFKDEEKLNRWVNECQKPVGKVFPLSKYLKMCIEVQKDCSALIAFASTKRHHHILCKTMYVKAITSEKLDLAPFLDSVNLDKYADMAIEMAEKIMSPFLTRNWDDEKQRIKDYASVMRESALLHPECAILAYHDRTLLLQDGDEHGAESNAPPFIYIGTSKAPCYACCLLFRAYRKRQLGLPLLTQVSSMKVRTPWVMPLLSDEKIAASAREALYMQFCIDYAKYLSNRISTGRAEPISRKTKI</sequence>
<gene>
    <name evidence="1" type="ORF">BD410DRAFT_786789</name>
</gene>
<name>A0A4Y7Q924_9AGAM</name>
<dbReference type="OrthoDB" id="5308969at2759"/>
<evidence type="ECO:0000313" key="2">
    <source>
        <dbReference type="Proteomes" id="UP000294933"/>
    </source>
</evidence>
<dbReference type="EMBL" id="ML170168">
    <property type="protein sequence ID" value="TDL24094.1"/>
    <property type="molecule type" value="Genomic_DNA"/>
</dbReference>
<dbReference type="AlphaFoldDB" id="A0A4Y7Q924"/>
<evidence type="ECO:0000313" key="1">
    <source>
        <dbReference type="EMBL" id="TDL24094.1"/>
    </source>
</evidence>
<accession>A0A4Y7Q924</accession>
<dbReference type="Proteomes" id="UP000294933">
    <property type="component" value="Unassembled WGS sequence"/>
</dbReference>
<dbReference type="InterPro" id="IPR027796">
    <property type="entry name" value="OTT_1508_deam-like"/>
</dbReference>
<protein>
    <submittedName>
        <fullName evidence="1">Uncharacterized protein</fullName>
    </submittedName>
</protein>
<keyword evidence="2" id="KW-1185">Reference proteome</keyword>
<dbReference type="Pfam" id="PF14441">
    <property type="entry name" value="OTT_1508_deam"/>
    <property type="match status" value="1"/>
</dbReference>
<proteinExistence type="predicted"/>
<organism evidence="1 2">
    <name type="scientific">Rickenella mellea</name>
    <dbReference type="NCBI Taxonomy" id="50990"/>
    <lineage>
        <taxon>Eukaryota</taxon>
        <taxon>Fungi</taxon>
        <taxon>Dikarya</taxon>
        <taxon>Basidiomycota</taxon>
        <taxon>Agaricomycotina</taxon>
        <taxon>Agaricomycetes</taxon>
        <taxon>Hymenochaetales</taxon>
        <taxon>Rickenellaceae</taxon>
        <taxon>Rickenella</taxon>
    </lineage>
</organism>
<dbReference type="VEuPathDB" id="FungiDB:BD410DRAFT_786789"/>
<dbReference type="STRING" id="50990.A0A4Y7Q924"/>